<dbReference type="FunFam" id="3.30.460.30:FF:000001">
    <property type="entry name" value="Glutamyl-tRNA reductase"/>
    <property type="match status" value="1"/>
</dbReference>
<dbReference type="InterPro" id="IPR036453">
    <property type="entry name" value="GluRdtase_dimer_dom_sf"/>
</dbReference>
<dbReference type="GO" id="GO:0050661">
    <property type="term" value="F:NADP binding"/>
    <property type="evidence" value="ECO:0007669"/>
    <property type="project" value="InterPro"/>
</dbReference>
<comment type="catalytic activity">
    <reaction evidence="7 9 14">
        <text>(S)-4-amino-5-oxopentanoate + tRNA(Glu) + NADP(+) = L-glutamyl-tRNA(Glu) + NADPH + H(+)</text>
        <dbReference type="Rhea" id="RHEA:12344"/>
        <dbReference type="Rhea" id="RHEA-COMP:9663"/>
        <dbReference type="Rhea" id="RHEA-COMP:9680"/>
        <dbReference type="ChEBI" id="CHEBI:15378"/>
        <dbReference type="ChEBI" id="CHEBI:57501"/>
        <dbReference type="ChEBI" id="CHEBI:57783"/>
        <dbReference type="ChEBI" id="CHEBI:58349"/>
        <dbReference type="ChEBI" id="CHEBI:78442"/>
        <dbReference type="ChEBI" id="CHEBI:78520"/>
        <dbReference type="EC" id="1.2.1.70"/>
    </reaction>
</comment>
<dbReference type="InterPro" id="IPR015895">
    <property type="entry name" value="4pyrrol_synth_GluRdtase_N"/>
</dbReference>
<dbReference type="PANTHER" id="PTHR43013">
    <property type="entry name" value="GLUTAMYL-TRNA REDUCTASE"/>
    <property type="match status" value="1"/>
</dbReference>
<evidence type="ECO:0000313" key="18">
    <source>
        <dbReference type="EMBL" id="WIM06871.1"/>
    </source>
</evidence>
<keyword evidence="6 9" id="KW-0627">Porphyrin biosynthesis</keyword>
<evidence type="ECO:0000256" key="12">
    <source>
        <dbReference type="PIRSR" id="PIRSR000445-3"/>
    </source>
</evidence>
<dbReference type="Gene3D" id="3.30.460.30">
    <property type="entry name" value="Glutamyl-tRNA reductase, N-terminal domain"/>
    <property type="match status" value="1"/>
</dbReference>
<dbReference type="InterPro" id="IPR000343">
    <property type="entry name" value="4pyrrol_synth_GluRdtase"/>
</dbReference>
<evidence type="ECO:0000256" key="8">
    <source>
        <dbReference type="ARBA" id="ARBA00068659"/>
    </source>
</evidence>
<dbReference type="Pfam" id="PF01488">
    <property type="entry name" value="Shikimate_DH"/>
    <property type="match status" value="1"/>
</dbReference>
<dbReference type="PROSITE" id="PS00747">
    <property type="entry name" value="GLUTR"/>
    <property type="match status" value="1"/>
</dbReference>
<dbReference type="InterPro" id="IPR015896">
    <property type="entry name" value="4pyrrol_synth_GluRdtase_dimer"/>
</dbReference>
<dbReference type="HAMAP" id="MF_00087">
    <property type="entry name" value="Glu_tRNA_reductase"/>
    <property type="match status" value="1"/>
</dbReference>
<comment type="function">
    <text evidence="9">Catalyzes the NADPH-dependent reduction of glutamyl-tRNA(Glu) to glutamate 1-semialdehyde (GSA).</text>
</comment>
<dbReference type="Gene3D" id="3.40.50.720">
    <property type="entry name" value="NAD(P)-binding Rossmann-like Domain"/>
    <property type="match status" value="1"/>
</dbReference>
<evidence type="ECO:0000256" key="5">
    <source>
        <dbReference type="ARBA" id="ARBA00023002"/>
    </source>
</evidence>
<evidence type="ECO:0000256" key="13">
    <source>
        <dbReference type="PIRSR" id="PIRSR000445-4"/>
    </source>
</evidence>
<evidence type="ECO:0000256" key="4">
    <source>
        <dbReference type="ARBA" id="ARBA00022857"/>
    </source>
</evidence>
<feature type="binding site" evidence="9 12">
    <location>
        <begin position="185"/>
        <end position="190"/>
    </location>
    <ligand>
        <name>NADP(+)</name>
        <dbReference type="ChEBI" id="CHEBI:58349"/>
    </ligand>
</feature>
<evidence type="ECO:0000256" key="6">
    <source>
        <dbReference type="ARBA" id="ARBA00023244"/>
    </source>
</evidence>
<feature type="binding site" evidence="9 11">
    <location>
        <begin position="110"/>
        <end position="112"/>
    </location>
    <ligand>
        <name>substrate</name>
    </ligand>
</feature>
<organism evidence="18">
    <name type="scientific">Candidatus Nitricoxidivorans perseverans</name>
    <dbReference type="NCBI Taxonomy" id="2975601"/>
    <lineage>
        <taxon>Bacteria</taxon>
        <taxon>Pseudomonadati</taxon>
        <taxon>Pseudomonadota</taxon>
        <taxon>Betaproteobacteria</taxon>
        <taxon>Nitrosomonadales</taxon>
        <taxon>Sterolibacteriaceae</taxon>
        <taxon>Candidatus Nitricoxidivorans</taxon>
    </lineage>
</organism>
<proteinExistence type="inferred from homology"/>
<comment type="miscellaneous">
    <text evidence="9">During catalysis, the active site Cys acts as a nucleophile attacking the alpha-carbonyl group of tRNA-bound glutamate with the formation of a thioester intermediate between enzyme and glutamate, and the concomitant release of tRNA(Glu). The thioester intermediate is finally reduced by direct hydride transfer from NADPH, to form the product GSA.</text>
</comment>
<dbReference type="GO" id="GO:0008883">
    <property type="term" value="F:glutamyl-tRNA reductase activity"/>
    <property type="evidence" value="ECO:0007669"/>
    <property type="project" value="UniProtKB-UniRule"/>
</dbReference>
<reference evidence="18" key="1">
    <citation type="journal article" date="2023" name="Nat. Microbiol.">
        <title>Enrichment and characterization of a nitric oxide-reducing microbial community in a continuous bioreactor.</title>
        <authorList>
            <person name="Garrido-Amador P."/>
            <person name="Stortenbeker N."/>
            <person name="Wessels H.J.C.T."/>
            <person name="Speth D.R."/>
            <person name="Garcia-Heredia I."/>
            <person name="Kartal B."/>
        </authorList>
    </citation>
    <scope>NUCLEOTIDE SEQUENCE</scope>
    <source>
        <strain evidence="18">MAG1</strain>
    </source>
</reference>
<dbReference type="InterPro" id="IPR018214">
    <property type="entry name" value="GluRdtase_CS"/>
</dbReference>
<evidence type="ECO:0000256" key="7">
    <source>
        <dbReference type="ARBA" id="ARBA00047464"/>
    </source>
</evidence>
<evidence type="ECO:0000256" key="3">
    <source>
        <dbReference type="ARBA" id="ARBA00012970"/>
    </source>
</evidence>
<dbReference type="FunFam" id="3.40.50.720:FF:000031">
    <property type="entry name" value="Glutamyl-tRNA reductase"/>
    <property type="match status" value="1"/>
</dbReference>
<dbReference type="KEGG" id="npv:OHM77_06305"/>
<evidence type="ECO:0000256" key="1">
    <source>
        <dbReference type="ARBA" id="ARBA00005059"/>
    </source>
</evidence>
<name>A0AA49J337_9PROT</name>
<dbReference type="GO" id="GO:0019353">
    <property type="term" value="P:protoporphyrinogen IX biosynthetic process from glutamate"/>
    <property type="evidence" value="ECO:0007669"/>
    <property type="project" value="TreeGrafter"/>
</dbReference>
<evidence type="ECO:0000256" key="10">
    <source>
        <dbReference type="PIRSR" id="PIRSR000445-1"/>
    </source>
</evidence>
<dbReference type="SUPFAM" id="SSF69075">
    <property type="entry name" value="Glutamyl tRNA-reductase dimerization domain"/>
    <property type="match status" value="1"/>
</dbReference>
<accession>A0AA49J337</accession>
<sequence>MQLFALGINHHTAPLAVREQLAFDPLRLPMALHDLLRAKPVREAAILSTCNRTEVYCAAERPDDAAEWLAEYNALPPQKIRPFLYTHPQRDAVRHMFRVASGLDSMVLGEPQILGQMKQAARAAEEAGTLGTLLNKLFQRTFAVAKEVRSTTAIGANIVSMAAASVHLSARIFENLADQKVLFVGAGEMIELCAAHFAGEKPRRLTVANRTVERAEALAARFGGDAMRLDEVGERLAEYDVVVACTASPLPIIGLGLVERALKARRHRPMVMVDLALPRDIEAEVDKLDDVFLYTLDDLGQIVEDGLESRQAAVVEAEAIIDGQVASFLHWADSREVVPTIRALRDAAERARRRELDHALKMLARGDNPQEVLEVLSRGLTNKLIHGPTHALNQADGDERNEIAQLVSRIYRLHTGE</sequence>
<comment type="subunit">
    <text evidence="9">Homodimer.</text>
</comment>
<evidence type="ECO:0000256" key="2">
    <source>
        <dbReference type="ARBA" id="ARBA00005916"/>
    </source>
</evidence>
<comment type="domain">
    <text evidence="9">Possesses an unusual extended V-shaped dimeric structure with each monomer consisting of three distinct domains arranged along a curved 'spinal' alpha-helix. The N-terminal catalytic domain specifically recognizes the glutamate moiety of the substrate. The second domain is the NADPH-binding domain, and the third C-terminal domain is responsible for dimerization.</text>
</comment>
<evidence type="ECO:0000256" key="11">
    <source>
        <dbReference type="PIRSR" id="PIRSR000445-2"/>
    </source>
</evidence>
<dbReference type="SUPFAM" id="SSF69742">
    <property type="entry name" value="Glutamyl tRNA-reductase catalytic, N-terminal domain"/>
    <property type="match status" value="1"/>
</dbReference>
<dbReference type="CDD" id="cd05213">
    <property type="entry name" value="NAD_bind_Glutamyl_tRNA_reduct"/>
    <property type="match status" value="1"/>
</dbReference>
<evidence type="ECO:0000256" key="9">
    <source>
        <dbReference type="HAMAP-Rule" id="MF_00087"/>
    </source>
</evidence>
<comment type="similarity">
    <text evidence="2 9 14">Belongs to the glutamyl-tRNA reductase family.</text>
</comment>
<dbReference type="SUPFAM" id="SSF51735">
    <property type="entry name" value="NAD(P)-binding Rossmann-fold domains"/>
    <property type="match status" value="1"/>
</dbReference>
<feature type="domain" description="Quinate/shikimate 5-dehydrogenase/glutamyl-tRNA reductase" evidence="16">
    <location>
        <begin position="168"/>
        <end position="302"/>
    </location>
</feature>
<dbReference type="InterPro" id="IPR006151">
    <property type="entry name" value="Shikm_DH/Glu-tRNA_Rdtase"/>
</dbReference>
<dbReference type="EC" id="1.2.1.70" evidence="3 9"/>
<evidence type="ECO:0000259" key="15">
    <source>
        <dbReference type="Pfam" id="PF00745"/>
    </source>
</evidence>
<dbReference type="Proteomes" id="UP001234916">
    <property type="component" value="Chromosome"/>
</dbReference>
<feature type="active site" description="Nucleophile" evidence="9 10">
    <location>
        <position position="50"/>
    </location>
</feature>
<dbReference type="NCBIfam" id="TIGR01035">
    <property type="entry name" value="hemA"/>
    <property type="match status" value="1"/>
</dbReference>
<dbReference type="InterPro" id="IPR036291">
    <property type="entry name" value="NAD(P)-bd_dom_sf"/>
</dbReference>
<dbReference type="InterPro" id="IPR036343">
    <property type="entry name" value="GluRdtase_N_sf"/>
</dbReference>
<dbReference type="EMBL" id="CP107246">
    <property type="protein sequence ID" value="WIM06871.1"/>
    <property type="molecule type" value="Genomic_DNA"/>
</dbReference>
<dbReference type="Pfam" id="PF00745">
    <property type="entry name" value="GlutR_dimer"/>
    <property type="match status" value="1"/>
</dbReference>
<feature type="binding site" evidence="9 11">
    <location>
        <position position="116"/>
    </location>
    <ligand>
        <name>substrate</name>
    </ligand>
</feature>
<evidence type="ECO:0000256" key="14">
    <source>
        <dbReference type="RuleBase" id="RU000584"/>
    </source>
</evidence>
<feature type="domain" description="Glutamyl-tRNA reductase N-terminal" evidence="17">
    <location>
        <begin position="6"/>
        <end position="152"/>
    </location>
</feature>
<keyword evidence="5 9" id="KW-0560">Oxidoreductase</keyword>
<feature type="binding site" evidence="9 11">
    <location>
        <begin position="49"/>
        <end position="52"/>
    </location>
    <ligand>
        <name>substrate</name>
    </ligand>
</feature>
<keyword evidence="4 9" id="KW-0521">NADP</keyword>
<dbReference type="AlphaFoldDB" id="A0AA49J337"/>
<feature type="site" description="Important for activity" evidence="9 13">
    <location>
        <position position="95"/>
    </location>
</feature>
<feature type="binding site" evidence="9 11">
    <location>
        <position position="105"/>
    </location>
    <ligand>
        <name>substrate</name>
    </ligand>
</feature>
<comment type="pathway">
    <text evidence="1 9 14">Porphyrin-containing compound metabolism; protoporphyrin-IX biosynthesis; 5-aminolevulinate from L-glutamyl-tRNA(Glu): step 1/2.</text>
</comment>
<dbReference type="Pfam" id="PF05201">
    <property type="entry name" value="GlutR_N"/>
    <property type="match status" value="1"/>
</dbReference>
<evidence type="ECO:0000259" key="16">
    <source>
        <dbReference type="Pfam" id="PF01488"/>
    </source>
</evidence>
<evidence type="ECO:0000259" key="17">
    <source>
        <dbReference type="Pfam" id="PF05201"/>
    </source>
</evidence>
<dbReference type="PANTHER" id="PTHR43013:SF1">
    <property type="entry name" value="GLUTAMYL-TRNA REDUCTASE"/>
    <property type="match status" value="1"/>
</dbReference>
<dbReference type="PIRSF" id="PIRSF000445">
    <property type="entry name" value="4pyrrol_synth_GluRdtase"/>
    <property type="match status" value="1"/>
</dbReference>
<feature type="domain" description="Tetrapyrrole biosynthesis glutamyl-tRNA reductase dimerisation" evidence="15">
    <location>
        <begin position="316"/>
        <end position="413"/>
    </location>
</feature>
<protein>
    <recommendedName>
        <fullName evidence="8 9">Glutamyl-tRNA reductase</fullName>
        <shortName evidence="9">GluTR</shortName>
        <ecNumber evidence="3 9">1.2.1.70</ecNumber>
    </recommendedName>
</protein>
<gene>
    <name evidence="9 18" type="primary">hemA</name>
    <name evidence="18" type="ORF">OHM77_06305</name>
</gene>